<evidence type="ECO:0000256" key="6">
    <source>
        <dbReference type="ARBA" id="ARBA00023242"/>
    </source>
</evidence>
<dbReference type="Proteomes" id="UP000262825">
    <property type="component" value="Unassembled WGS sequence"/>
</dbReference>
<evidence type="ECO:0000256" key="1">
    <source>
        <dbReference type="ARBA" id="ARBA00008184"/>
    </source>
</evidence>
<protein>
    <recommendedName>
        <fullName evidence="7 9">Uracil-DNA glycosylase</fullName>
        <shortName evidence="7">UDG</shortName>
        <ecNumber evidence="7 9">3.2.2.27</ecNumber>
    </recommendedName>
</protein>
<evidence type="ECO:0000256" key="4">
    <source>
        <dbReference type="ARBA" id="ARBA00023128"/>
    </source>
</evidence>
<dbReference type="SUPFAM" id="SSF52141">
    <property type="entry name" value="Uracil-DNA glycosylase-like"/>
    <property type="match status" value="1"/>
</dbReference>
<keyword evidence="6 7" id="KW-0539">Nucleus</keyword>
<dbReference type="EC" id="3.2.2.27" evidence="7 9"/>
<comment type="subcellular location">
    <subcellularLocation>
        <location evidence="7">Mitochondrion</location>
    </subcellularLocation>
    <subcellularLocation>
        <location evidence="7">Nucleus</location>
    </subcellularLocation>
</comment>
<keyword evidence="4 7" id="KW-0496">Mitochondrion</keyword>
<keyword evidence="5 7" id="KW-0234">DNA repair</keyword>
<evidence type="ECO:0000256" key="5">
    <source>
        <dbReference type="ARBA" id="ARBA00023204"/>
    </source>
</evidence>
<proteinExistence type="inferred from homology"/>
<dbReference type="InterPro" id="IPR005122">
    <property type="entry name" value="Uracil-DNA_glycosylase-like"/>
</dbReference>
<dbReference type="NCBIfam" id="TIGR00628">
    <property type="entry name" value="ung"/>
    <property type="match status" value="1"/>
</dbReference>
<sequence length="340" mass="39364">MTAQNKRPKTVLDFFTKKEPQQQFKKQKTNLSNSYKKENHSVLSDPNGKENLSIPHNSSITNPTIVTSNESLIPSDKQALLKLEIDTIDPSWFKILRKEFIKPYFLSLKTFLNNEINVKHKKVFPPEQDIYSWTRLTKFEDVKVVIIGQDPYHNFNQAHGLAFSVRHPTPAPPSLINIYKEIQKYNYPDFKIDNSNGDLTNWSKQGVLLLNTCLTVEAHKAFSHAKKGWEIFTSKVIELLILDRLENKKPLCLILWGNNAKKVISKDLAKKIENKKNILVLKSTHPSPLSAGRGGFFNERHFKKVNDWLFNDFHQKMIDWSIVEGTTLKEVQEKNQKLIQ</sequence>
<evidence type="ECO:0000256" key="9">
    <source>
        <dbReference type="RuleBase" id="RU003780"/>
    </source>
</evidence>
<accession>A0A376B710</accession>
<evidence type="ECO:0000256" key="7">
    <source>
        <dbReference type="HAMAP-Rule" id="MF_03166"/>
    </source>
</evidence>
<evidence type="ECO:0000256" key="3">
    <source>
        <dbReference type="ARBA" id="ARBA00022801"/>
    </source>
</evidence>
<reference evidence="13" key="1">
    <citation type="submission" date="2018-06" db="EMBL/GenBank/DDBJ databases">
        <authorList>
            <person name="Guldener U."/>
        </authorList>
    </citation>
    <scope>NUCLEOTIDE SEQUENCE [LARGE SCALE GENOMIC DNA]</scope>
    <source>
        <strain evidence="13">UTAD17</strain>
    </source>
</reference>
<organism evidence="12 13">
    <name type="scientific">Saccharomycodes ludwigii</name>
    <dbReference type="NCBI Taxonomy" id="36035"/>
    <lineage>
        <taxon>Eukaryota</taxon>
        <taxon>Fungi</taxon>
        <taxon>Dikarya</taxon>
        <taxon>Ascomycota</taxon>
        <taxon>Saccharomycotina</taxon>
        <taxon>Saccharomycetes</taxon>
        <taxon>Saccharomycodales</taxon>
        <taxon>Saccharomycodaceae</taxon>
        <taxon>Saccharomycodes</taxon>
    </lineage>
</organism>
<evidence type="ECO:0000313" key="12">
    <source>
        <dbReference type="EMBL" id="SSD60369.1"/>
    </source>
</evidence>
<dbReference type="VEuPathDB" id="FungiDB:SCODWIG_02130"/>
<dbReference type="SMART" id="SM00986">
    <property type="entry name" value="UDG"/>
    <property type="match status" value="1"/>
</dbReference>
<dbReference type="GO" id="GO:0005634">
    <property type="term" value="C:nucleus"/>
    <property type="evidence" value="ECO:0007669"/>
    <property type="project" value="UniProtKB-SubCell"/>
</dbReference>
<dbReference type="NCBIfam" id="NF003588">
    <property type="entry name" value="PRK05254.1-1"/>
    <property type="match status" value="1"/>
</dbReference>
<name>A0A376B710_9ASCO</name>
<keyword evidence="3 7" id="KW-0378">Hydrolase</keyword>
<evidence type="ECO:0000259" key="11">
    <source>
        <dbReference type="SMART" id="SM00986"/>
    </source>
</evidence>
<dbReference type="PROSITE" id="PS00130">
    <property type="entry name" value="U_DNA_GLYCOSYLASE"/>
    <property type="match status" value="1"/>
</dbReference>
<dbReference type="NCBIfam" id="NF003589">
    <property type="entry name" value="PRK05254.1-2"/>
    <property type="match status" value="1"/>
</dbReference>
<dbReference type="GO" id="GO:0004844">
    <property type="term" value="F:uracil DNA N-glycosylase activity"/>
    <property type="evidence" value="ECO:0007669"/>
    <property type="project" value="UniProtKB-UniRule"/>
</dbReference>
<dbReference type="PANTHER" id="PTHR11264">
    <property type="entry name" value="URACIL-DNA GLYCOSYLASE"/>
    <property type="match status" value="1"/>
</dbReference>
<dbReference type="HAMAP" id="MF_00148">
    <property type="entry name" value="UDG"/>
    <property type="match status" value="1"/>
</dbReference>
<evidence type="ECO:0000313" key="13">
    <source>
        <dbReference type="Proteomes" id="UP000262825"/>
    </source>
</evidence>
<evidence type="ECO:0000256" key="2">
    <source>
        <dbReference type="ARBA" id="ARBA00022763"/>
    </source>
</evidence>
<feature type="domain" description="Uracil-DNA glycosylase-like" evidence="11">
    <location>
        <begin position="135"/>
        <end position="309"/>
    </location>
</feature>
<dbReference type="GO" id="GO:0097510">
    <property type="term" value="P:base-excision repair, AP site formation via deaminated base removal"/>
    <property type="evidence" value="ECO:0007669"/>
    <property type="project" value="TreeGrafter"/>
</dbReference>
<dbReference type="InterPro" id="IPR002043">
    <property type="entry name" value="UDG_fam1"/>
</dbReference>
<dbReference type="Pfam" id="PF03167">
    <property type="entry name" value="UDG"/>
    <property type="match status" value="1"/>
</dbReference>
<feature type="active site" description="Proton acceptor" evidence="7 8">
    <location>
        <position position="150"/>
    </location>
</feature>
<dbReference type="EMBL" id="UFAJ01000338">
    <property type="protein sequence ID" value="SSD60369.1"/>
    <property type="molecule type" value="Genomic_DNA"/>
</dbReference>
<evidence type="ECO:0000256" key="8">
    <source>
        <dbReference type="PROSITE-ProRule" id="PRU10072"/>
    </source>
</evidence>
<keyword evidence="13" id="KW-1185">Reference proteome</keyword>
<dbReference type="InterPro" id="IPR036895">
    <property type="entry name" value="Uracil-DNA_glycosylase-like_sf"/>
</dbReference>
<comment type="similarity">
    <text evidence="1 7 9">Belongs to the uracil-DNA glycosylase (UDG) superfamily. UNG family.</text>
</comment>
<dbReference type="SMART" id="SM00987">
    <property type="entry name" value="UreE_C"/>
    <property type="match status" value="1"/>
</dbReference>
<dbReference type="NCBIfam" id="NF003592">
    <property type="entry name" value="PRK05254.1-5"/>
    <property type="match status" value="1"/>
</dbReference>
<dbReference type="GO" id="GO:0005739">
    <property type="term" value="C:mitochondrion"/>
    <property type="evidence" value="ECO:0007669"/>
    <property type="project" value="UniProtKB-SubCell"/>
</dbReference>
<comment type="catalytic activity">
    <reaction evidence="7 9">
        <text>Hydrolyzes single-stranded DNA or mismatched double-stranded DNA and polynucleotides, releasing free uracil.</text>
        <dbReference type="EC" id="3.2.2.27"/>
    </reaction>
</comment>
<dbReference type="PANTHER" id="PTHR11264:SF0">
    <property type="entry name" value="URACIL-DNA GLYCOSYLASE"/>
    <property type="match status" value="1"/>
</dbReference>
<dbReference type="AlphaFoldDB" id="A0A376B710"/>
<evidence type="ECO:0000256" key="10">
    <source>
        <dbReference type="SAM" id="MobiDB-lite"/>
    </source>
</evidence>
<dbReference type="FunFam" id="3.40.470.10:FF:000007">
    <property type="entry name" value="Uracil-DNA glycosylase"/>
    <property type="match status" value="1"/>
</dbReference>
<dbReference type="InterPro" id="IPR018085">
    <property type="entry name" value="Ura-DNA_Glyclase_AS"/>
</dbReference>
<comment type="function">
    <text evidence="7 9">Excises uracil residues from the DNA which can arise as a result of misincorporation of dUMP residues by DNA polymerase or due to deamination of cytosine.</text>
</comment>
<dbReference type="Gene3D" id="3.40.470.10">
    <property type="entry name" value="Uracil-DNA glycosylase-like domain"/>
    <property type="match status" value="1"/>
</dbReference>
<gene>
    <name evidence="7" type="primary">UNG1</name>
    <name evidence="12" type="ORF">SCODWIG_02130</name>
</gene>
<dbReference type="CDD" id="cd10027">
    <property type="entry name" value="UDG-F1-like"/>
    <property type="match status" value="1"/>
</dbReference>
<keyword evidence="2 7" id="KW-0227">DNA damage</keyword>
<feature type="region of interest" description="Disordered" evidence="10">
    <location>
        <begin position="20"/>
        <end position="57"/>
    </location>
</feature>